<reference evidence="1 2" key="1">
    <citation type="submission" date="2024-06" db="EMBL/GenBank/DDBJ databases">
        <title>The Natural Products Discovery Center: Release of the First 8490 Sequenced Strains for Exploring Actinobacteria Biosynthetic Diversity.</title>
        <authorList>
            <person name="Kalkreuter E."/>
            <person name="Kautsar S.A."/>
            <person name="Yang D."/>
            <person name="Bader C.D."/>
            <person name="Teijaro C.N."/>
            <person name="Fluegel L."/>
            <person name="Davis C.M."/>
            <person name="Simpson J.R."/>
            <person name="Lauterbach L."/>
            <person name="Steele A.D."/>
            <person name="Gui C."/>
            <person name="Meng S."/>
            <person name="Li G."/>
            <person name="Viehrig K."/>
            <person name="Ye F."/>
            <person name="Su P."/>
            <person name="Kiefer A.F."/>
            <person name="Nichols A."/>
            <person name="Cepeda A.J."/>
            <person name="Yan W."/>
            <person name="Fan B."/>
            <person name="Jiang Y."/>
            <person name="Adhikari A."/>
            <person name="Zheng C.-J."/>
            <person name="Schuster L."/>
            <person name="Cowan T.M."/>
            <person name="Smanski M.J."/>
            <person name="Chevrette M.G."/>
            <person name="De Carvalho L.P.S."/>
            <person name="Shen B."/>
        </authorList>
    </citation>
    <scope>NUCLEOTIDE SEQUENCE [LARGE SCALE GENOMIC DNA]</scope>
    <source>
        <strain evidence="1 2">NPDC000155</strain>
    </source>
</reference>
<name>A0ABV1XZ04_9ACTN</name>
<gene>
    <name evidence="1" type="ORF">ABT384_29880</name>
</gene>
<protein>
    <submittedName>
        <fullName evidence="1">DUF6461 domain-containing protein</fullName>
    </submittedName>
</protein>
<dbReference type="RefSeq" id="WP_190073581.1">
    <property type="nucleotide sequence ID" value="NZ_BNBM01000014.1"/>
</dbReference>
<accession>A0ABV1XZ04</accession>
<evidence type="ECO:0000313" key="1">
    <source>
        <dbReference type="EMBL" id="MER7376852.1"/>
    </source>
</evidence>
<dbReference type="Proteomes" id="UP001486207">
    <property type="component" value="Unassembled WGS sequence"/>
</dbReference>
<dbReference type="InterPro" id="IPR045592">
    <property type="entry name" value="DUF6461"/>
</dbReference>
<comment type="caution">
    <text evidence="1">The sequence shown here is derived from an EMBL/GenBank/DDBJ whole genome shotgun (WGS) entry which is preliminary data.</text>
</comment>
<organism evidence="1 2">
    <name type="scientific">Streptomyces lanatus</name>
    <dbReference type="NCBI Taxonomy" id="66900"/>
    <lineage>
        <taxon>Bacteria</taxon>
        <taxon>Bacillati</taxon>
        <taxon>Actinomycetota</taxon>
        <taxon>Actinomycetes</taxon>
        <taxon>Kitasatosporales</taxon>
        <taxon>Streptomycetaceae</taxon>
        <taxon>Streptomyces</taxon>
    </lineage>
</organism>
<proteinExistence type="predicted"/>
<sequence length="93" mass="10686">MTGMTTAADYAWLEERYENLMQAYCVTLVRGPTPQELLRELRAEPRPGITGVDGLAVVRGERRIPALVRGRRHLPAFRATVRRRPRRQRPAYA</sequence>
<keyword evidence="2" id="KW-1185">Reference proteome</keyword>
<evidence type="ECO:0000313" key="2">
    <source>
        <dbReference type="Proteomes" id="UP001486207"/>
    </source>
</evidence>
<dbReference type="EMBL" id="JBEPFB010000015">
    <property type="protein sequence ID" value="MER7376852.1"/>
    <property type="molecule type" value="Genomic_DNA"/>
</dbReference>
<dbReference type="Pfam" id="PF20062">
    <property type="entry name" value="DUF6461"/>
    <property type="match status" value="1"/>
</dbReference>